<gene>
    <name evidence="1" type="ORF">HNP84_005868</name>
</gene>
<keyword evidence="2" id="KW-1185">Reference proteome</keyword>
<dbReference type="GO" id="GO:0019441">
    <property type="term" value="P:L-tryptophan catabolic process to kynurenine"/>
    <property type="evidence" value="ECO:0007669"/>
    <property type="project" value="InterPro"/>
</dbReference>
<dbReference type="PANTHER" id="PTHR34861:SF10">
    <property type="entry name" value="CYCLASE"/>
    <property type="match status" value="1"/>
</dbReference>
<evidence type="ECO:0000313" key="1">
    <source>
        <dbReference type="EMBL" id="MBB5136124.1"/>
    </source>
</evidence>
<name>A0A840P4A3_9ACTN</name>
<dbReference type="InterPro" id="IPR007325">
    <property type="entry name" value="KFase/CYL"/>
</dbReference>
<proteinExistence type="predicted"/>
<dbReference type="EMBL" id="JACHGN010000013">
    <property type="protein sequence ID" value="MBB5136124.1"/>
    <property type="molecule type" value="Genomic_DNA"/>
</dbReference>
<accession>A0A840P4A3</accession>
<dbReference type="AlphaFoldDB" id="A0A840P4A3"/>
<sequence length="273" mass="28498">MRILDILAQGQPTVIDLAQPLQAGMPCSPTHPGFHFALTQRHGDGPPRPDGITGSAELIVLGGHVGTHMDALCHVAADGLMYGGVEAATAVTGGRYHVHGIDQVPPMVCRGVLFDIPRLRQVTRLGPAEAVTEADLVATGVEPRPGDVALIRTGWPQLWHDPSAYVGTGTGVPGLVPDSASWLAERGVRAVGGDTIALERIEAETGHSMLPVHRILLVERGINLIEVMNLEALAASGVTEFFFVCAPLPVVGATGAPVRPLAVLDGGTDRDAS</sequence>
<dbReference type="Gene3D" id="3.50.30.50">
    <property type="entry name" value="Putative cyclase"/>
    <property type="match status" value="1"/>
</dbReference>
<dbReference type="InterPro" id="IPR037175">
    <property type="entry name" value="KFase_sf"/>
</dbReference>
<dbReference type="RefSeq" id="WP_185053055.1">
    <property type="nucleotide sequence ID" value="NZ_BAABIX010000017.1"/>
</dbReference>
<dbReference type="PANTHER" id="PTHR34861">
    <property type="match status" value="1"/>
</dbReference>
<dbReference type="Pfam" id="PF04199">
    <property type="entry name" value="Cyclase"/>
    <property type="match status" value="1"/>
</dbReference>
<protein>
    <submittedName>
        <fullName evidence="1">Kynurenine formamidase</fullName>
    </submittedName>
</protein>
<evidence type="ECO:0000313" key="2">
    <source>
        <dbReference type="Proteomes" id="UP000578449"/>
    </source>
</evidence>
<reference evidence="1 2" key="1">
    <citation type="submission" date="2020-08" db="EMBL/GenBank/DDBJ databases">
        <title>Genomic Encyclopedia of Type Strains, Phase IV (KMG-IV): sequencing the most valuable type-strain genomes for metagenomic binning, comparative biology and taxonomic classification.</title>
        <authorList>
            <person name="Goeker M."/>
        </authorList>
    </citation>
    <scope>NUCLEOTIDE SEQUENCE [LARGE SCALE GENOMIC DNA]</scope>
    <source>
        <strain evidence="1 2">DSM 45615</strain>
    </source>
</reference>
<organism evidence="1 2">
    <name type="scientific">Thermocatellispora tengchongensis</name>
    <dbReference type="NCBI Taxonomy" id="1073253"/>
    <lineage>
        <taxon>Bacteria</taxon>
        <taxon>Bacillati</taxon>
        <taxon>Actinomycetota</taxon>
        <taxon>Actinomycetes</taxon>
        <taxon>Streptosporangiales</taxon>
        <taxon>Streptosporangiaceae</taxon>
        <taxon>Thermocatellispora</taxon>
    </lineage>
</organism>
<comment type="caution">
    <text evidence="1">The sequence shown here is derived from an EMBL/GenBank/DDBJ whole genome shotgun (WGS) entry which is preliminary data.</text>
</comment>
<dbReference type="SUPFAM" id="SSF102198">
    <property type="entry name" value="Putative cyclase"/>
    <property type="match status" value="1"/>
</dbReference>
<dbReference type="Proteomes" id="UP000578449">
    <property type="component" value="Unassembled WGS sequence"/>
</dbReference>
<dbReference type="GO" id="GO:0004061">
    <property type="term" value="F:arylformamidase activity"/>
    <property type="evidence" value="ECO:0007669"/>
    <property type="project" value="InterPro"/>
</dbReference>